<dbReference type="SMART" id="SM00382">
    <property type="entry name" value="AAA"/>
    <property type="match status" value="1"/>
</dbReference>
<evidence type="ECO:0000256" key="2">
    <source>
        <dbReference type="ARBA" id="ARBA00022840"/>
    </source>
</evidence>
<dbReference type="EMBL" id="CP036318">
    <property type="protein sequence ID" value="QDV58833.1"/>
    <property type="molecule type" value="Genomic_DNA"/>
</dbReference>
<feature type="coiled-coil region" evidence="6">
    <location>
        <begin position="340"/>
        <end position="367"/>
    </location>
</feature>
<feature type="domain" description="Sigma-54 factor interaction" evidence="8">
    <location>
        <begin position="367"/>
        <end position="596"/>
    </location>
</feature>
<dbReference type="Gene3D" id="3.30.450.40">
    <property type="match status" value="1"/>
</dbReference>
<dbReference type="Gene3D" id="1.10.8.60">
    <property type="match status" value="1"/>
</dbReference>
<dbReference type="InterPro" id="IPR009057">
    <property type="entry name" value="Homeodomain-like_sf"/>
</dbReference>
<dbReference type="GO" id="GO:0043565">
    <property type="term" value="F:sequence-specific DNA binding"/>
    <property type="evidence" value="ECO:0007669"/>
    <property type="project" value="InterPro"/>
</dbReference>
<dbReference type="GO" id="GO:0006355">
    <property type="term" value="P:regulation of DNA-templated transcription"/>
    <property type="evidence" value="ECO:0007669"/>
    <property type="project" value="InterPro"/>
</dbReference>
<dbReference type="InterPro" id="IPR008984">
    <property type="entry name" value="SMAD_FHA_dom_sf"/>
</dbReference>
<dbReference type="Pfam" id="PF25601">
    <property type="entry name" value="AAA_lid_14"/>
    <property type="match status" value="1"/>
</dbReference>
<evidence type="ECO:0000256" key="1">
    <source>
        <dbReference type="ARBA" id="ARBA00022741"/>
    </source>
</evidence>
<evidence type="ECO:0000256" key="6">
    <source>
        <dbReference type="SAM" id="Coils"/>
    </source>
</evidence>
<dbReference type="SMART" id="SM00065">
    <property type="entry name" value="GAF"/>
    <property type="match status" value="1"/>
</dbReference>
<feature type="domain" description="FHA" evidence="7">
    <location>
        <begin position="42"/>
        <end position="91"/>
    </location>
</feature>
<dbReference type="SUPFAM" id="SSF52540">
    <property type="entry name" value="P-loop containing nucleoside triphosphate hydrolases"/>
    <property type="match status" value="1"/>
</dbReference>
<dbReference type="SUPFAM" id="SSF49879">
    <property type="entry name" value="SMAD/FHA domain"/>
    <property type="match status" value="1"/>
</dbReference>
<dbReference type="InterPro" id="IPR058031">
    <property type="entry name" value="AAA_lid_NorR"/>
</dbReference>
<reference evidence="9 10" key="1">
    <citation type="submission" date="2019-02" db="EMBL/GenBank/DDBJ databases">
        <title>Deep-cultivation of Planctomycetes and their phenomic and genomic characterization uncovers novel biology.</title>
        <authorList>
            <person name="Wiegand S."/>
            <person name="Jogler M."/>
            <person name="Boedeker C."/>
            <person name="Pinto D."/>
            <person name="Vollmers J."/>
            <person name="Rivas-Marin E."/>
            <person name="Kohn T."/>
            <person name="Peeters S.H."/>
            <person name="Heuer A."/>
            <person name="Rast P."/>
            <person name="Oberbeckmann S."/>
            <person name="Bunk B."/>
            <person name="Jeske O."/>
            <person name="Meyerdierks A."/>
            <person name="Storesund J.E."/>
            <person name="Kallscheuer N."/>
            <person name="Luecker S."/>
            <person name="Lage O.M."/>
            <person name="Pohl T."/>
            <person name="Merkel B.J."/>
            <person name="Hornburger P."/>
            <person name="Mueller R.-W."/>
            <person name="Bruemmer F."/>
            <person name="Labrenz M."/>
            <person name="Spormann A.M."/>
            <person name="Op den Camp H."/>
            <person name="Overmann J."/>
            <person name="Amann R."/>
            <person name="Jetten M.S.M."/>
            <person name="Mascher T."/>
            <person name="Medema M.H."/>
            <person name="Devos D.P."/>
            <person name="Kaster A.-K."/>
            <person name="Ovreas L."/>
            <person name="Rohde M."/>
            <person name="Galperin M.Y."/>
            <person name="Jogler C."/>
        </authorList>
    </citation>
    <scope>NUCLEOTIDE SEQUENCE [LARGE SCALE GENOMIC DNA]</scope>
    <source>
        <strain evidence="9 10">Mal33</strain>
    </source>
</reference>
<keyword evidence="3" id="KW-0805">Transcription regulation</keyword>
<keyword evidence="6" id="KW-0175">Coiled coil</keyword>
<evidence type="ECO:0000256" key="4">
    <source>
        <dbReference type="ARBA" id="ARBA00023125"/>
    </source>
</evidence>
<evidence type="ECO:0000313" key="10">
    <source>
        <dbReference type="Proteomes" id="UP000316770"/>
    </source>
</evidence>
<dbReference type="CDD" id="cd00060">
    <property type="entry name" value="FHA"/>
    <property type="match status" value="1"/>
</dbReference>
<dbReference type="InterPro" id="IPR003593">
    <property type="entry name" value="AAA+_ATPase"/>
</dbReference>
<sequence>MPAGYRLPEVTNSAETAPPAYLVIQEGSRWTDVFSLVPGRRTTIGRSSGSHIVIRHERCSRQHAELFAEDGDWVVRDNASRNGTRIDAQPIHGDQVIRRGQTLEIAGCQMVFVHDIADAFEHEAPTAAGNASEASGTLDEQQTVEGIDAGQITHRKGKTQFLDQRFRKAKANEKAGAAQNLFHFAFELSRCESIDAAAESALDTLILHTGVATGAVMRLAESAKSDSSDPNDLVLIATRQRLHRSYHRVPDFVAETVLRDGEAVLARNIADNAALASPDSRGEISTTSTVCAPIRVENRSIGLIHLYSSDDEPSLEPEHLEFALAVAENLGLAFQNLMRQAQLATRLDRSRQKVDQLRQQLGKESKIVGDSPEIRAINEAIRRAAPTSATVLIRGESGVGKELVAQSLHDQSSRSEGPFLCLNCAALSPSLLESELFGHEKGAFTGATERKLGKFEAADGGTLMLDEIGEMSPEIQAKFLRVLEGHAFERVGGNRSIRADVRVVSATNRDLEAEVREGRFRADLYFRLHVLEIVIPPLRQRGRDILRLAKHFLKLYCQQMGRKIDGFTVAAEKRLMKYPWPGNIRELKNAIERAVVLTNKSSIDADDLVLSNVHVAGNSDIAPEAGGDFEELSLLDIERNHILQTLRATGGNKSKAASILGIERSTLDRKLKRFELGPRDWIE</sequence>
<dbReference type="InterPro" id="IPR002078">
    <property type="entry name" value="Sigma_54_int"/>
</dbReference>
<dbReference type="InterPro" id="IPR002197">
    <property type="entry name" value="HTH_Fis"/>
</dbReference>
<dbReference type="InterPro" id="IPR025662">
    <property type="entry name" value="Sigma_54_int_dom_ATP-bd_1"/>
</dbReference>
<evidence type="ECO:0000259" key="8">
    <source>
        <dbReference type="PROSITE" id="PS50045"/>
    </source>
</evidence>
<dbReference type="Gene3D" id="3.40.50.300">
    <property type="entry name" value="P-loop containing nucleotide triphosphate hydrolases"/>
    <property type="match status" value="1"/>
</dbReference>
<proteinExistence type="predicted"/>
<dbReference type="InterPro" id="IPR003018">
    <property type="entry name" value="GAF"/>
</dbReference>
<keyword evidence="4" id="KW-0238">DNA-binding</keyword>
<evidence type="ECO:0000256" key="5">
    <source>
        <dbReference type="ARBA" id="ARBA00023163"/>
    </source>
</evidence>
<dbReference type="Gene3D" id="1.10.10.60">
    <property type="entry name" value="Homeodomain-like"/>
    <property type="match status" value="1"/>
</dbReference>
<dbReference type="InterPro" id="IPR025944">
    <property type="entry name" value="Sigma_54_int_dom_CS"/>
</dbReference>
<accession>A0A518J0G3</accession>
<evidence type="ECO:0000259" key="7">
    <source>
        <dbReference type="PROSITE" id="PS50006"/>
    </source>
</evidence>
<dbReference type="PROSITE" id="PS00675">
    <property type="entry name" value="SIGMA54_INTERACT_1"/>
    <property type="match status" value="1"/>
</dbReference>
<dbReference type="SMART" id="SM00240">
    <property type="entry name" value="FHA"/>
    <property type="match status" value="1"/>
</dbReference>
<evidence type="ECO:0000256" key="3">
    <source>
        <dbReference type="ARBA" id="ARBA00023015"/>
    </source>
</evidence>
<dbReference type="InterPro" id="IPR029016">
    <property type="entry name" value="GAF-like_dom_sf"/>
</dbReference>
<dbReference type="GO" id="GO:0005524">
    <property type="term" value="F:ATP binding"/>
    <property type="evidence" value="ECO:0007669"/>
    <property type="project" value="UniProtKB-KW"/>
</dbReference>
<dbReference type="PROSITE" id="PS00688">
    <property type="entry name" value="SIGMA54_INTERACT_3"/>
    <property type="match status" value="1"/>
</dbReference>
<dbReference type="PANTHER" id="PTHR32071:SF57">
    <property type="entry name" value="C4-DICARBOXYLATE TRANSPORT TRANSCRIPTIONAL REGULATORY PROTEIN DCTD"/>
    <property type="match status" value="1"/>
</dbReference>
<keyword evidence="1" id="KW-0547">Nucleotide-binding</keyword>
<dbReference type="InterPro" id="IPR000253">
    <property type="entry name" value="FHA_dom"/>
</dbReference>
<dbReference type="FunFam" id="3.40.50.300:FF:000006">
    <property type="entry name" value="DNA-binding transcriptional regulator NtrC"/>
    <property type="match status" value="1"/>
</dbReference>
<keyword evidence="10" id="KW-1185">Reference proteome</keyword>
<dbReference type="Pfam" id="PF00498">
    <property type="entry name" value="FHA"/>
    <property type="match status" value="1"/>
</dbReference>
<dbReference type="Proteomes" id="UP000316770">
    <property type="component" value="Chromosome"/>
</dbReference>
<dbReference type="PROSITE" id="PS50045">
    <property type="entry name" value="SIGMA54_INTERACT_4"/>
    <property type="match status" value="1"/>
</dbReference>
<protein>
    <submittedName>
        <fullName evidence="9">Transcriptional regulatory protein ZraR</fullName>
    </submittedName>
</protein>
<dbReference type="SUPFAM" id="SSF46689">
    <property type="entry name" value="Homeodomain-like"/>
    <property type="match status" value="1"/>
</dbReference>
<gene>
    <name evidence="9" type="primary">zraR_12</name>
    <name evidence="9" type="ORF">Mal33_48580</name>
</gene>
<dbReference type="AlphaFoldDB" id="A0A518J0G3"/>
<dbReference type="PANTHER" id="PTHR32071">
    <property type="entry name" value="TRANSCRIPTIONAL REGULATORY PROTEIN"/>
    <property type="match status" value="1"/>
</dbReference>
<keyword evidence="5" id="KW-0804">Transcription</keyword>
<dbReference type="PRINTS" id="PR01590">
    <property type="entry name" value="HTHFIS"/>
</dbReference>
<organism evidence="9 10">
    <name type="scientific">Rosistilla oblonga</name>
    <dbReference type="NCBI Taxonomy" id="2527990"/>
    <lineage>
        <taxon>Bacteria</taxon>
        <taxon>Pseudomonadati</taxon>
        <taxon>Planctomycetota</taxon>
        <taxon>Planctomycetia</taxon>
        <taxon>Pirellulales</taxon>
        <taxon>Pirellulaceae</taxon>
        <taxon>Rosistilla</taxon>
    </lineage>
</organism>
<dbReference type="Pfam" id="PF13185">
    <property type="entry name" value="GAF_2"/>
    <property type="match status" value="1"/>
</dbReference>
<dbReference type="Pfam" id="PF02954">
    <property type="entry name" value="HTH_8"/>
    <property type="match status" value="1"/>
</dbReference>
<dbReference type="InterPro" id="IPR027417">
    <property type="entry name" value="P-loop_NTPase"/>
</dbReference>
<name>A0A518J0G3_9BACT</name>
<dbReference type="InterPro" id="IPR025943">
    <property type="entry name" value="Sigma_54_int_dom_ATP-bd_2"/>
</dbReference>
<dbReference type="PROSITE" id="PS00676">
    <property type="entry name" value="SIGMA54_INTERACT_2"/>
    <property type="match status" value="1"/>
</dbReference>
<keyword evidence="2" id="KW-0067">ATP-binding</keyword>
<dbReference type="Pfam" id="PF00158">
    <property type="entry name" value="Sigma54_activat"/>
    <property type="match status" value="1"/>
</dbReference>
<dbReference type="SUPFAM" id="SSF55781">
    <property type="entry name" value="GAF domain-like"/>
    <property type="match status" value="1"/>
</dbReference>
<dbReference type="PROSITE" id="PS50006">
    <property type="entry name" value="FHA_DOMAIN"/>
    <property type="match status" value="1"/>
</dbReference>
<evidence type="ECO:0000313" key="9">
    <source>
        <dbReference type="EMBL" id="QDV58833.1"/>
    </source>
</evidence>
<dbReference type="CDD" id="cd00009">
    <property type="entry name" value="AAA"/>
    <property type="match status" value="1"/>
</dbReference>
<dbReference type="Gene3D" id="2.60.200.20">
    <property type="match status" value="1"/>
</dbReference>